<dbReference type="GO" id="GO:0005886">
    <property type="term" value="C:plasma membrane"/>
    <property type="evidence" value="ECO:0000318"/>
    <property type="project" value="GO_Central"/>
</dbReference>
<dbReference type="Proteomes" id="UP000005239">
    <property type="component" value="Unassembled WGS sequence"/>
</dbReference>
<organism evidence="3 4">
    <name type="scientific">Pristionchus pacificus</name>
    <name type="common">Parasitic nematode worm</name>
    <dbReference type="NCBI Taxonomy" id="54126"/>
    <lineage>
        <taxon>Eukaryota</taxon>
        <taxon>Metazoa</taxon>
        <taxon>Ecdysozoa</taxon>
        <taxon>Nematoda</taxon>
        <taxon>Chromadorea</taxon>
        <taxon>Rhabditida</taxon>
        <taxon>Rhabditina</taxon>
        <taxon>Diplogasteromorpha</taxon>
        <taxon>Diplogasteroidea</taxon>
        <taxon>Neodiplogasteridae</taxon>
        <taxon>Pristionchus</taxon>
    </lineage>
</organism>
<dbReference type="SMART" id="SM00324">
    <property type="entry name" value="RhoGAP"/>
    <property type="match status" value="1"/>
</dbReference>
<dbReference type="OrthoDB" id="19923at2759"/>
<dbReference type="InterPro" id="IPR008936">
    <property type="entry name" value="Rho_GTPase_activation_prot"/>
</dbReference>
<protein>
    <submittedName>
        <fullName evidence="3">Rho-GAP domain-containing protein</fullName>
    </submittedName>
</protein>
<dbReference type="GO" id="GO:0051058">
    <property type="term" value="P:negative regulation of small GTPase mediated signal transduction"/>
    <property type="evidence" value="ECO:0000318"/>
    <property type="project" value="GO_Central"/>
</dbReference>
<dbReference type="PANTHER" id="PTHR14130:SF14">
    <property type="entry name" value="RHO GTPASE-ACTIVATING PROTEIN 92B"/>
    <property type="match status" value="1"/>
</dbReference>
<dbReference type="Pfam" id="PF00620">
    <property type="entry name" value="RhoGAP"/>
    <property type="match status" value="1"/>
</dbReference>
<reference evidence="3" key="2">
    <citation type="submission" date="2022-06" db="UniProtKB">
        <authorList>
            <consortium name="EnsemblMetazoa"/>
        </authorList>
    </citation>
    <scope>IDENTIFICATION</scope>
    <source>
        <strain evidence="3">PS312</strain>
    </source>
</reference>
<dbReference type="SUPFAM" id="SSF48350">
    <property type="entry name" value="GTPase activation domain, GAP"/>
    <property type="match status" value="1"/>
</dbReference>
<dbReference type="EnsemblMetazoa" id="PPA20510.1">
    <property type="protein sequence ID" value="PPA20510.1"/>
    <property type="gene ID" value="WBGene00110064"/>
</dbReference>
<feature type="compositionally biased region" description="Low complexity" evidence="2">
    <location>
        <begin position="803"/>
        <end position="820"/>
    </location>
</feature>
<dbReference type="InterPro" id="IPR000198">
    <property type="entry name" value="RhoGAP_dom"/>
</dbReference>
<sequence>MEKTNKAIRQKIGRMKTNLGLPMRDDINDNMSEKRDELASVAGIDQRNQKIIASIKVYRNNLSSCMKTGLKEEVPEKRKKKCEEYVMASDLATDAKELRLNGSTCLHKVLDSLSGALHTVMDERVRAEMNTEKRVIEGMGRYLEMEKALNKSKERLTNTSLDVDIARKALNAKQHDEGRQSELQEEFDTNLSKLESLKASLGGGGGRGLAIHADSTITDIFTLAAKEQEIALVFAAYAEELLEYHRFALRTFENILPEIRRDIANARPRPMFGVDLEEHLRHANRPISVVLEKCCTILRATAMKERGVFRVNGNNTKIRRIKAAFDAGQMLDDRTDTFAMDPHSVCSVLKSYLRELPDPLLTNRLHGDWVAATRVEGEERLLLVESCLAQLPPAYHNNLAYLVNFLCELLQYESSTMMSAGNLAIVFGPNLIGNGNETDNVTGSKIVESLLQNEARFFHRSPFYREQSPQPVTASPQPERAINLLIDHPIARVNSTPTGGRTTFTRAMARRNEVGTPQTSSSTLSIDTHGSFRRNETPALTPQTFTNATFDSTNSSGSNGIRRPRVTAPLPPTTPRDNREEAMMTRSMYTDRTEGTANTRDQASLSEVVDQLNALRGDRSTEYERFRDGSRDSSFDSIDEIDDDAGSRSLDRPLRPPPPTLRSSGHGPPKTRPVSYNIAVGGLTAAAEPTNGKHFLSTYKPTILTFTRESPPQLIEIVLNRVRLTAGLTSRDRSETTPSSRRDDRPPPEMVAAQSTIISTVTSQLSTGPIHRSIVSIEGPQRTPSRNRPPLPNKPQGLQSQEVSASTAAPPAAPIVTSSTIPLKPKESTKL</sequence>
<feature type="region of interest" description="Disordered" evidence="2">
    <location>
        <begin position="775"/>
        <end position="831"/>
    </location>
</feature>
<dbReference type="GO" id="GO:0005096">
    <property type="term" value="F:GTPase activator activity"/>
    <property type="evidence" value="ECO:0000318"/>
    <property type="project" value="GO_Central"/>
</dbReference>
<gene>
    <name evidence="3" type="primary">WBGene00110064</name>
</gene>
<dbReference type="PROSITE" id="PS50238">
    <property type="entry name" value="RHOGAP"/>
    <property type="match status" value="1"/>
</dbReference>
<feature type="compositionally biased region" description="Polar residues" evidence="2">
    <location>
        <begin position="538"/>
        <end position="559"/>
    </location>
</feature>
<dbReference type="GO" id="GO:0035020">
    <property type="term" value="P:regulation of Rac protein signal transduction"/>
    <property type="evidence" value="ECO:0000318"/>
    <property type="project" value="GO_Central"/>
</dbReference>
<feature type="compositionally biased region" description="Basic and acidic residues" evidence="2">
    <location>
        <begin position="645"/>
        <end position="654"/>
    </location>
</feature>
<keyword evidence="4" id="KW-1185">Reference proteome</keyword>
<feature type="compositionally biased region" description="Polar residues" evidence="2">
    <location>
        <begin position="515"/>
        <end position="528"/>
    </location>
</feature>
<feature type="region of interest" description="Disordered" evidence="2">
    <location>
        <begin position="620"/>
        <end position="675"/>
    </location>
</feature>
<feature type="compositionally biased region" description="Basic and acidic residues" evidence="2">
    <location>
        <begin position="620"/>
        <end position="634"/>
    </location>
</feature>
<dbReference type="AlphaFoldDB" id="A0A2A6D253"/>
<dbReference type="SUPFAM" id="SSF103657">
    <property type="entry name" value="BAR/IMD domain-like"/>
    <property type="match status" value="1"/>
</dbReference>
<evidence type="ECO:0000313" key="3">
    <source>
        <dbReference type="EnsemblMetazoa" id="PPA20510.1"/>
    </source>
</evidence>
<dbReference type="GO" id="GO:0007165">
    <property type="term" value="P:signal transduction"/>
    <property type="evidence" value="ECO:0007669"/>
    <property type="project" value="InterPro"/>
</dbReference>
<evidence type="ECO:0000313" key="4">
    <source>
        <dbReference type="Proteomes" id="UP000005239"/>
    </source>
</evidence>
<feature type="compositionally biased region" description="Polar residues" evidence="2">
    <location>
        <begin position="595"/>
        <end position="605"/>
    </location>
</feature>
<proteinExistence type="predicted"/>
<dbReference type="Gene3D" id="1.10.555.10">
    <property type="entry name" value="Rho GTPase activation protein"/>
    <property type="match status" value="1"/>
</dbReference>
<feature type="compositionally biased region" description="Basic and acidic residues" evidence="2">
    <location>
        <begin position="730"/>
        <end position="747"/>
    </location>
</feature>
<feature type="region of interest" description="Disordered" evidence="2">
    <location>
        <begin position="513"/>
        <end position="606"/>
    </location>
</feature>
<dbReference type="InterPro" id="IPR047165">
    <property type="entry name" value="RHG17/44/SH3BP1-like"/>
</dbReference>
<evidence type="ECO:0000256" key="2">
    <source>
        <dbReference type="SAM" id="MobiDB-lite"/>
    </source>
</evidence>
<accession>A0A2A6D253</accession>
<feature type="compositionally biased region" description="Basic and acidic residues" evidence="2">
    <location>
        <begin position="576"/>
        <end position="594"/>
    </location>
</feature>
<reference evidence="4" key="1">
    <citation type="journal article" date="2008" name="Nat. Genet.">
        <title>The Pristionchus pacificus genome provides a unique perspective on nematode lifestyle and parasitism.</title>
        <authorList>
            <person name="Dieterich C."/>
            <person name="Clifton S.W."/>
            <person name="Schuster L.N."/>
            <person name="Chinwalla A."/>
            <person name="Delehaunty K."/>
            <person name="Dinkelacker I."/>
            <person name="Fulton L."/>
            <person name="Fulton R."/>
            <person name="Godfrey J."/>
            <person name="Minx P."/>
            <person name="Mitreva M."/>
            <person name="Roeseler W."/>
            <person name="Tian H."/>
            <person name="Witte H."/>
            <person name="Yang S.P."/>
            <person name="Wilson R.K."/>
            <person name="Sommer R.J."/>
        </authorList>
    </citation>
    <scope>NUCLEOTIDE SEQUENCE [LARGE SCALE GENOMIC DNA]</scope>
    <source>
        <strain evidence="4">PS312</strain>
    </source>
</reference>
<keyword evidence="1" id="KW-0343">GTPase activation</keyword>
<dbReference type="Gene3D" id="1.20.1270.60">
    <property type="entry name" value="Arfaptin homology (AH) domain/BAR domain"/>
    <property type="match status" value="1"/>
</dbReference>
<dbReference type="InterPro" id="IPR027267">
    <property type="entry name" value="AH/BAR_dom_sf"/>
</dbReference>
<evidence type="ECO:0000256" key="1">
    <source>
        <dbReference type="ARBA" id="ARBA00022468"/>
    </source>
</evidence>
<name>A0A2A6D253_PRIPA</name>
<dbReference type="GO" id="GO:0032956">
    <property type="term" value="P:regulation of actin cytoskeleton organization"/>
    <property type="evidence" value="ECO:0000318"/>
    <property type="project" value="GO_Central"/>
</dbReference>
<accession>A0A8R1YIP7</accession>
<dbReference type="PANTHER" id="PTHR14130">
    <property type="entry name" value="3BP-1 RELATED RHOGAP"/>
    <property type="match status" value="1"/>
</dbReference>
<feature type="region of interest" description="Disordered" evidence="2">
    <location>
        <begin position="729"/>
        <end position="749"/>
    </location>
</feature>